<dbReference type="Proteomes" id="UP000055024">
    <property type="component" value="Unassembled WGS sequence"/>
</dbReference>
<dbReference type="AlphaFoldDB" id="A0A0V1GE98"/>
<keyword evidence="3" id="KW-1185">Reference proteome</keyword>
<feature type="compositionally biased region" description="Basic residues" evidence="1">
    <location>
        <begin position="25"/>
        <end position="34"/>
    </location>
</feature>
<comment type="caution">
    <text evidence="2">The sequence shown here is derived from an EMBL/GenBank/DDBJ whole genome shotgun (WGS) entry which is preliminary data.</text>
</comment>
<sequence>MRAKLYGGKPPRDGQNSGGVDFMERRRHGAERKPPRLFRRHWGKQIVGKFLGRKRHVVEKCVQSCLRESRTRSDKILVVWILWKGDGTGRKEGLQECSGENRAGLKKWKESWWGENGR</sequence>
<name>A0A0V1GE98_9BILA</name>
<feature type="region of interest" description="Disordered" evidence="1">
    <location>
        <begin position="1"/>
        <end position="34"/>
    </location>
</feature>
<reference evidence="2 3" key="1">
    <citation type="submission" date="2015-01" db="EMBL/GenBank/DDBJ databases">
        <title>Evolution of Trichinella species and genotypes.</title>
        <authorList>
            <person name="Korhonen P.K."/>
            <person name="Edoardo P."/>
            <person name="Giuseppe L.R."/>
            <person name="Gasser R.B."/>
        </authorList>
    </citation>
    <scope>NUCLEOTIDE SEQUENCE [LARGE SCALE GENOMIC DNA]</scope>
    <source>
        <strain evidence="2">ISS1029</strain>
    </source>
</reference>
<proteinExistence type="predicted"/>
<dbReference type="EMBL" id="JYDP01002703">
    <property type="protein sequence ID" value="KRY96583.1"/>
    <property type="molecule type" value="Genomic_DNA"/>
</dbReference>
<gene>
    <name evidence="2" type="ORF">T11_8302</name>
</gene>
<evidence type="ECO:0000313" key="3">
    <source>
        <dbReference type="Proteomes" id="UP000055024"/>
    </source>
</evidence>
<organism evidence="2 3">
    <name type="scientific">Trichinella zimbabwensis</name>
    <dbReference type="NCBI Taxonomy" id="268475"/>
    <lineage>
        <taxon>Eukaryota</taxon>
        <taxon>Metazoa</taxon>
        <taxon>Ecdysozoa</taxon>
        <taxon>Nematoda</taxon>
        <taxon>Enoplea</taxon>
        <taxon>Dorylaimia</taxon>
        <taxon>Trichinellida</taxon>
        <taxon>Trichinellidae</taxon>
        <taxon>Trichinella</taxon>
    </lineage>
</organism>
<evidence type="ECO:0000313" key="2">
    <source>
        <dbReference type="EMBL" id="KRY96583.1"/>
    </source>
</evidence>
<evidence type="ECO:0000256" key="1">
    <source>
        <dbReference type="SAM" id="MobiDB-lite"/>
    </source>
</evidence>
<accession>A0A0V1GE98</accession>
<protein>
    <submittedName>
        <fullName evidence="2">Uncharacterized protein</fullName>
    </submittedName>
</protein>